<dbReference type="GO" id="GO:0005576">
    <property type="term" value="C:extracellular region"/>
    <property type="evidence" value="ECO:0007669"/>
    <property type="project" value="UniProtKB-SubCell"/>
</dbReference>
<reference evidence="3" key="1">
    <citation type="journal article" date="2024" name="Gigascience">
        <title>Chromosome-level genome of the poultry shaft louse Menopon gallinae provides insight into the host-switching and adaptive evolution of parasitic lice.</title>
        <authorList>
            <person name="Xu Y."/>
            <person name="Ma L."/>
            <person name="Liu S."/>
            <person name="Liang Y."/>
            <person name="Liu Q."/>
            <person name="He Z."/>
            <person name="Tian L."/>
            <person name="Duan Y."/>
            <person name="Cai W."/>
            <person name="Li H."/>
            <person name="Song F."/>
        </authorList>
    </citation>
    <scope>NUCLEOTIDE SEQUENCE</scope>
    <source>
        <strain evidence="3">Cailab_2023a</strain>
    </source>
</reference>
<dbReference type="CDD" id="cd05380">
    <property type="entry name" value="CAP_euk"/>
    <property type="match status" value="1"/>
</dbReference>
<dbReference type="PRINTS" id="PR00838">
    <property type="entry name" value="V5ALLERGEN"/>
</dbReference>
<dbReference type="InterPro" id="IPR001283">
    <property type="entry name" value="CRISP-related"/>
</dbReference>
<dbReference type="PROSITE" id="PS01009">
    <property type="entry name" value="CRISP_1"/>
    <property type="match status" value="1"/>
</dbReference>
<dbReference type="Pfam" id="PF00188">
    <property type="entry name" value="CAP"/>
    <property type="match status" value="1"/>
</dbReference>
<protein>
    <recommendedName>
        <fullName evidence="2">SCP domain-containing protein</fullName>
    </recommendedName>
</protein>
<comment type="caution">
    <text evidence="3">The sequence shown here is derived from an EMBL/GenBank/DDBJ whole genome shotgun (WGS) entry which is preliminary data.</text>
</comment>
<dbReference type="InterPro" id="IPR002413">
    <property type="entry name" value="V5_allergen-like"/>
</dbReference>
<dbReference type="AlphaFoldDB" id="A0AAW2HSA1"/>
<dbReference type="InterPro" id="IPR035940">
    <property type="entry name" value="CAP_sf"/>
</dbReference>
<dbReference type="SUPFAM" id="SSF55797">
    <property type="entry name" value="PR-1-like"/>
    <property type="match status" value="1"/>
</dbReference>
<gene>
    <name evidence="3" type="ORF">PYX00_005457</name>
</gene>
<dbReference type="Gene3D" id="3.40.33.10">
    <property type="entry name" value="CAP"/>
    <property type="match status" value="1"/>
</dbReference>
<dbReference type="EMBL" id="JARGDH010000003">
    <property type="protein sequence ID" value="KAL0272521.1"/>
    <property type="molecule type" value="Genomic_DNA"/>
</dbReference>
<dbReference type="InterPro" id="IPR018244">
    <property type="entry name" value="Allrgn_V5/Tpx1_CS"/>
</dbReference>
<organism evidence="3">
    <name type="scientific">Menopon gallinae</name>
    <name type="common">poultry shaft louse</name>
    <dbReference type="NCBI Taxonomy" id="328185"/>
    <lineage>
        <taxon>Eukaryota</taxon>
        <taxon>Metazoa</taxon>
        <taxon>Ecdysozoa</taxon>
        <taxon>Arthropoda</taxon>
        <taxon>Hexapoda</taxon>
        <taxon>Insecta</taxon>
        <taxon>Pterygota</taxon>
        <taxon>Neoptera</taxon>
        <taxon>Paraneoptera</taxon>
        <taxon>Psocodea</taxon>
        <taxon>Troctomorpha</taxon>
        <taxon>Phthiraptera</taxon>
        <taxon>Amblycera</taxon>
        <taxon>Menoponidae</taxon>
        <taxon>Menopon</taxon>
    </lineage>
</organism>
<dbReference type="SMART" id="SM00198">
    <property type="entry name" value="SCP"/>
    <property type="match status" value="1"/>
</dbReference>
<proteinExistence type="predicted"/>
<evidence type="ECO:0000256" key="1">
    <source>
        <dbReference type="SAM" id="SignalP"/>
    </source>
</evidence>
<feature type="chain" id="PRO_5043531203" description="SCP domain-containing protein" evidence="1">
    <location>
        <begin position="21"/>
        <end position="322"/>
    </location>
</feature>
<sequence length="322" mass="36283">MSLLSIALLLVVAVVPPTFTFGPRYCDICKDHTMCLYQGIGPSCVDVGEGGVTETEKVLIVDLHNQYRRKIAKGLEKRGQEGPQPEAANMRLMMWDDELATIAQRWADQCRFQHDKCRKTAKYKVGQNLFWSFSDPIRPRNWTEAITAWYDEVELFDAKKVGKYEFNFTTGHYTQLVWHNSYAVGCGRRDYGGNKLYACDYGPAGNFLRMPMYEVGPACSKCPANTVCKDGLCAGTTDGDFSPAAPDQAPAQDLPPLQQPPAQHFPVNNYFQFAHRIMQNLSPPRKDAVHYSYGYGDLVKKQHDGTANKFNLIDGKCKAKYH</sequence>
<dbReference type="InterPro" id="IPR014044">
    <property type="entry name" value="CAP_dom"/>
</dbReference>
<dbReference type="PANTHER" id="PTHR10334">
    <property type="entry name" value="CYSTEINE-RICH SECRETORY PROTEIN-RELATED"/>
    <property type="match status" value="1"/>
</dbReference>
<accession>A0AAW2HSA1</accession>
<name>A0AAW2HSA1_9NEOP</name>
<evidence type="ECO:0000259" key="2">
    <source>
        <dbReference type="SMART" id="SM00198"/>
    </source>
</evidence>
<feature type="signal peptide" evidence="1">
    <location>
        <begin position="1"/>
        <end position="20"/>
    </location>
</feature>
<evidence type="ECO:0000313" key="3">
    <source>
        <dbReference type="EMBL" id="KAL0272521.1"/>
    </source>
</evidence>
<dbReference type="PRINTS" id="PR00837">
    <property type="entry name" value="V5TPXLIKE"/>
</dbReference>
<feature type="domain" description="SCP" evidence="2">
    <location>
        <begin position="55"/>
        <end position="209"/>
    </location>
</feature>
<keyword evidence="1" id="KW-0732">Signal</keyword>